<dbReference type="Proteomes" id="UP000053732">
    <property type="component" value="Unassembled WGS sequence"/>
</dbReference>
<dbReference type="SUPFAM" id="SSF75304">
    <property type="entry name" value="Amidase signature (AS) enzymes"/>
    <property type="match status" value="1"/>
</dbReference>
<reference evidence="1 2" key="1">
    <citation type="journal article" date="2014" name="Nat. Commun.">
        <title>Multiple recent horizontal transfers of a large genomic region in cheese making fungi.</title>
        <authorList>
            <person name="Cheeseman K."/>
            <person name="Ropars J."/>
            <person name="Renault P."/>
            <person name="Dupont J."/>
            <person name="Gouzy J."/>
            <person name="Branca A."/>
            <person name="Abraham A.L."/>
            <person name="Ceppi M."/>
            <person name="Conseiller E."/>
            <person name="Debuchy R."/>
            <person name="Malagnac F."/>
            <person name="Goarin A."/>
            <person name="Silar P."/>
            <person name="Lacoste S."/>
            <person name="Sallet E."/>
            <person name="Bensimon A."/>
            <person name="Giraud T."/>
            <person name="Brygoo Y."/>
        </authorList>
    </citation>
    <scope>NUCLEOTIDE SEQUENCE [LARGE SCALE GENOMIC DNA]</scope>
    <source>
        <strain evidence="2">FM 013</strain>
    </source>
</reference>
<evidence type="ECO:0000313" key="1">
    <source>
        <dbReference type="EMBL" id="CRL21946.1"/>
    </source>
</evidence>
<dbReference type="EMBL" id="HG793139">
    <property type="protein sequence ID" value="CRL21946.1"/>
    <property type="molecule type" value="Genomic_DNA"/>
</dbReference>
<proteinExistence type="predicted"/>
<gene>
    <name evidence="1" type="ORF">PCAMFM013_S006g000486</name>
</gene>
<name>A0A0G4P6I8_PENC3</name>
<dbReference type="PANTHER" id="PTHR42678">
    <property type="entry name" value="AMIDASE"/>
    <property type="match status" value="1"/>
</dbReference>
<sequence length="87" mass="9043">MATDQFLGMSTSSGAFALQNATASQDAHIVGKARQAGMIILSKSNLAELNGFKDSSLSPGWSSLGGETLFPKKCDGNDGKDSYLAID</sequence>
<accession>A0A0G4P6I8</accession>
<organism evidence="1 2">
    <name type="scientific">Penicillium camemberti (strain FM 013)</name>
    <dbReference type="NCBI Taxonomy" id="1429867"/>
    <lineage>
        <taxon>Eukaryota</taxon>
        <taxon>Fungi</taxon>
        <taxon>Dikarya</taxon>
        <taxon>Ascomycota</taxon>
        <taxon>Pezizomycotina</taxon>
        <taxon>Eurotiomycetes</taxon>
        <taxon>Eurotiomycetidae</taxon>
        <taxon>Eurotiales</taxon>
        <taxon>Aspergillaceae</taxon>
        <taxon>Penicillium</taxon>
    </lineage>
</organism>
<dbReference type="InterPro" id="IPR036928">
    <property type="entry name" value="AS_sf"/>
</dbReference>
<dbReference type="STRING" id="1429867.A0A0G4P6I8"/>
<dbReference type="Gene3D" id="3.90.1300.10">
    <property type="entry name" value="Amidase signature (AS) domain"/>
    <property type="match status" value="1"/>
</dbReference>
<dbReference type="AlphaFoldDB" id="A0A0G4P6I8"/>
<evidence type="ECO:0000313" key="2">
    <source>
        <dbReference type="Proteomes" id="UP000053732"/>
    </source>
</evidence>
<protein>
    <submittedName>
        <fullName evidence="1">Amidase</fullName>
    </submittedName>
</protein>
<keyword evidence="2" id="KW-1185">Reference proteome</keyword>
<dbReference type="PANTHER" id="PTHR42678:SF34">
    <property type="entry name" value="OS04G0183300 PROTEIN"/>
    <property type="match status" value="1"/>
</dbReference>